<dbReference type="HOGENOM" id="CLU_026673_14_1_11"/>
<evidence type="ECO:0000259" key="7">
    <source>
        <dbReference type="SMART" id="SM00829"/>
    </source>
</evidence>
<evidence type="ECO:0000256" key="6">
    <source>
        <dbReference type="RuleBase" id="RU361277"/>
    </source>
</evidence>
<dbReference type="InterPro" id="IPR011032">
    <property type="entry name" value="GroES-like_sf"/>
</dbReference>
<dbReference type="InterPro" id="IPR020843">
    <property type="entry name" value="ER"/>
</dbReference>
<protein>
    <submittedName>
        <fullName evidence="8">Putative alcohol dehydrogenase</fullName>
    </submittedName>
</protein>
<evidence type="ECO:0000256" key="2">
    <source>
        <dbReference type="ARBA" id="ARBA00008072"/>
    </source>
</evidence>
<dbReference type="RefSeq" id="WP_014442418.1">
    <property type="nucleotide sequence ID" value="NC_017093.1"/>
</dbReference>
<keyword evidence="9" id="KW-1185">Reference proteome</keyword>
<dbReference type="PROSITE" id="PS00059">
    <property type="entry name" value="ADH_ZINC"/>
    <property type="match status" value="1"/>
</dbReference>
<dbReference type="PANTHER" id="PTHR43350">
    <property type="entry name" value="NAD-DEPENDENT ALCOHOL DEHYDROGENASE"/>
    <property type="match status" value="1"/>
</dbReference>
<dbReference type="InterPro" id="IPR013154">
    <property type="entry name" value="ADH-like_N"/>
</dbReference>
<dbReference type="GO" id="GO:0008270">
    <property type="term" value="F:zinc ion binding"/>
    <property type="evidence" value="ECO:0007669"/>
    <property type="project" value="InterPro"/>
</dbReference>
<dbReference type="PANTHER" id="PTHR43350:SF21">
    <property type="entry name" value="S-NITROSOMYCOTHIOL REDUCTASE MSCR"/>
    <property type="match status" value="1"/>
</dbReference>
<evidence type="ECO:0000256" key="3">
    <source>
        <dbReference type="ARBA" id="ARBA00022723"/>
    </source>
</evidence>
<dbReference type="AlphaFoldDB" id="I0H3D6"/>
<reference evidence="8 9" key="1">
    <citation type="submission" date="2012-02" db="EMBL/GenBank/DDBJ databases">
        <title>Complete genome sequence of Actinoplanes missouriensis 431 (= NBRC 102363).</title>
        <authorList>
            <person name="Ohnishi Y."/>
            <person name="Ishikawa J."/>
            <person name="Sekine M."/>
            <person name="Hosoyama A."/>
            <person name="Harada T."/>
            <person name="Narita H."/>
            <person name="Hata T."/>
            <person name="Konno Y."/>
            <person name="Tutikane K."/>
            <person name="Fujita N."/>
            <person name="Horinouchi S."/>
            <person name="Hayakawa M."/>
        </authorList>
    </citation>
    <scope>NUCLEOTIDE SEQUENCE [LARGE SCALE GENOMIC DNA]</scope>
    <source>
        <strain evidence="9">ATCC 14538 / DSM 43046 / CBS 188.64 / JCM 3121 / NBRC 102363 / NCIMB 12654 / NRRL B-3342 / UNCC 431</strain>
    </source>
</reference>
<organism evidence="8 9">
    <name type="scientific">Actinoplanes missouriensis (strain ATCC 14538 / DSM 43046 / CBS 188.64 / JCM 3121 / NBRC 102363 / NCIMB 12654 / NRRL B-3342 / UNCC 431)</name>
    <dbReference type="NCBI Taxonomy" id="512565"/>
    <lineage>
        <taxon>Bacteria</taxon>
        <taxon>Bacillati</taxon>
        <taxon>Actinomycetota</taxon>
        <taxon>Actinomycetes</taxon>
        <taxon>Micromonosporales</taxon>
        <taxon>Micromonosporaceae</taxon>
        <taxon>Actinoplanes</taxon>
    </lineage>
</organism>
<comment type="cofactor">
    <cofactor evidence="1 6">
        <name>Zn(2+)</name>
        <dbReference type="ChEBI" id="CHEBI:29105"/>
    </cofactor>
</comment>
<evidence type="ECO:0000313" key="9">
    <source>
        <dbReference type="Proteomes" id="UP000007882"/>
    </source>
</evidence>
<dbReference type="STRING" id="512565.AMIS_23030"/>
<dbReference type="Pfam" id="PF00107">
    <property type="entry name" value="ADH_zinc_N"/>
    <property type="match status" value="1"/>
</dbReference>
<dbReference type="Proteomes" id="UP000007882">
    <property type="component" value="Chromosome"/>
</dbReference>
<keyword evidence="3 6" id="KW-0479">Metal-binding</keyword>
<dbReference type="KEGG" id="ams:AMIS_23030"/>
<feature type="domain" description="Enoyl reductase (ER)" evidence="7">
    <location>
        <begin position="12"/>
        <end position="351"/>
    </location>
</feature>
<dbReference type="EMBL" id="AP012319">
    <property type="protein sequence ID" value="BAL87523.1"/>
    <property type="molecule type" value="Genomic_DNA"/>
</dbReference>
<accession>I0H3D6</accession>
<dbReference type="SMART" id="SM00829">
    <property type="entry name" value="PKS_ER"/>
    <property type="match status" value="1"/>
</dbReference>
<dbReference type="Gene3D" id="3.90.180.10">
    <property type="entry name" value="Medium-chain alcohol dehydrogenases, catalytic domain"/>
    <property type="match status" value="1"/>
</dbReference>
<dbReference type="CDD" id="cd08278">
    <property type="entry name" value="benzyl_alcohol_DH"/>
    <property type="match status" value="1"/>
</dbReference>
<dbReference type="Pfam" id="PF08240">
    <property type="entry name" value="ADH_N"/>
    <property type="match status" value="1"/>
</dbReference>
<dbReference type="GO" id="GO:0016491">
    <property type="term" value="F:oxidoreductase activity"/>
    <property type="evidence" value="ECO:0007669"/>
    <property type="project" value="UniProtKB-KW"/>
</dbReference>
<comment type="similarity">
    <text evidence="2 6">Belongs to the zinc-containing alcohol dehydrogenase family.</text>
</comment>
<dbReference type="InterPro" id="IPR002328">
    <property type="entry name" value="ADH_Zn_CS"/>
</dbReference>
<dbReference type="SUPFAM" id="SSF50129">
    <property type="entry name" value="GroES-like"/>
    <property type="match status" value="1"/>
</dbReference>
<dbReference type="OrthoDB" id="334894at2"/>
<proteinExistence type="inferred from homology"/>
<evidence type="ECO:0000256" key="4">
    <source>
        <dbReference type="ARBA" id="ARBA00022833"/>
    </source>
</evidence>
<dbReference type="SUPFAM" id="SSF51735">
    <property type="entry name" value="NAD(P)-binding Rossmann-fold domains"/>
    <property type="match status" value="1"/>
</dbReference>
<sequence length="355" mass="36921">MRITAALVTTPGGPFTLHDVDIDKPRPDEILVRITAAGICHTDLTMRRAWSPKRLPMVFGHEGAGIVEAVGDDVATVVPGDQVCLSFRSCGECPECGDGHRAYCRRSDLNTRGGRPDAITSEHGPVFGDFFGQSSFATYALAHESNTVKIPADFPAALAAPLGCGVQTGAGTVLNVLDTGPADTLVIFGAGGVGLSAVMAAAAQGGTVVAVDPIPARRQLARDLGAAEALDPATPDLVKALRALTNGGAHQAIDTTGRSGVIQQAIAALRRRGTLALVGMGGSAEFDIMTVMTNGIRIRGVIEGDADPAAFIPKLIAMRLPLEKIVTEYPFAEIETAAQDAVAGRTIKPVLKIWD</sequence>
<dbReference type="Gene3D" id="3.40.50.720">
    <property type="entry name" value="NAD(P)-binding Rossmann-like Domain"/>
    <property type="match status" value="1"/>
</dbReference>
<gene>
    <name evidence="8" type="ordered locus">AMIS_23030</name>
</gene>
<keyword evidence="4 6" id="KW-0862">Zinc</keyword>
<dbReference type="PATRIC" id="fig|512565.3.peg.2299"/>
<dbReference type="InterPro" id="IPR036291">
    <property type="entry name" value="NAD(P)-bd_dom_sf"/>
</dbReference>
<dbReference type="InterPro" id="IPR013149">
    <property type="entry name" value="ADH-like_C"/>
</dbReference>
<dbReference type="eggNOG" id="COG1062">
    <property type="taxonomic scope" value="Bacteria"/>
</dbReference>
<name>I0H3D6_ACTM4</name>
<evidence type="ECO:0000313" key="8">
    <source>
        <dbReference type="EMBL" id="BAL87523.1"/>
    </source>
</evidence>
<evidence type="ECO:0000256" key="1">
    <source>
        <dbReference type="ARBA" id="ARBA00001947"/>
    </source>
</evidence>
<evidence type="ECO:0000256" key="5">
    <source>
        <dbReference type="ARBA" id="ARBA00023002"/>
    </source>
</evidence>
<keyword evidence="5" id="KW-0560">Oxidoreductase</keyword>